<keyword evidence="7" id="KW-0460">Magnesium</keyword>
<comment type="similarity">
    <text evidence="9">Belongs to the tRNA nucleotidyltransferase/poly(A) polymerase family.</text>
</comment>
<keyword evidence="4" id="KW-0548">Nucleotidyltransferase</keyword>
<dbReference type="Gene3D" id="1.10.3090.10">
    <property type="entry name" value="cca-adding enzyme, domain 2"/>
    <property type="match status" value="1"/>
</dbReference>
<evidence type="ECO:0000256" key="1">
    <source>
        <dbReference type="ARBA" id="ARBA00001946"/>
    </source>
</evidence>
<dbReference type="SUPFAM" id="SSF81891">
    <property type="entry name" value="Poly A polymerase C-terminal region-like"/>
    <property type="match status" value="1"/>
</dbReference>
<evidence type="ECO:0000256" key="6">
    <source>
        <dbReference type="ARBA" id="ARBA00022741"/>
    </source>
</evidence>
<sequence>MTIQIPNDVNGIISALESAGFEAYVVGGCVRDSLLGRGPKDWDVCTDATPEQVKSVFANERVIETGLKHGSVTLLLGDTHYEVTTFRVDGQYSDNRHPDSVAFVRDIKEDLARRDFTCNAIAFNPKTGLVDLFDGARDIEARLIRCVGDPRARFAEDSLRILRALRFAATYGFAIHEDTARAMSECRHLLQNVAKERVADELNKLIMGENIVGLLTEHADVLFEVLPELAPMHGFDQHNPYHIYDVYTHTLVSVERADRDLCVRLAMLLHDIAKPQCFTLGDDGVGHFYGHAPVGAAKSAEILRRLKYANDTTKAVKELVTHHDAVIKVDPRSVKRWLNKLGEERFRQLIAVRRADIAAHSELALPELARFDELEKVLGEVLAAGQCFALKDLAVNGRDLIDAGLASGKWLGKVLDALLRKVIDDELPNEKQALLDYAARWVEDTGE</sequence>
<evidence type="ECO:0000256" key="3">
    <source>
        <dbReference type="ARBA" id="ARBA00022694"/>
    </source>
</evidence>
<protein>
    <submittedName>
        <fullName evidence="13">tRNA nucleotidyltransferase</fullName>
    </submittedName>
</protein>
<dbReference type="Pfam" id="PF12627">
    <property type="entry name" value="PolyA_pol_RNAbd"/>
    <property type="match status" value="1"/>
</dbReference>
<keyword evidence="3" id="KW-0819">tRNA processing</keyword>
<dbReference type="InterPro" id="IPR050264">
    <property type="entry name" value="Bact_CCA-adding_enz_type3_sf"/>
</dbReference>
<keyword evidence="5" id="KW-0479">Metal-binding</keyword>
<dbReference type="GO" id="GO:0008033">
    <property type="term" value="P:tRNA processing"/>
    <property type="evidence" value="ECO:0007669"/>
    <property type="project" value="UniProtKB-KW"/>
</dbReference>
<evidence type="ECO:0000259" key="10">
    <source>
        <dbReference type="Pfam" id="PF01743"/>
    </source>
</evidence>
<evidence type="ECO:0000256" key="2">
    <source>
        <dbReference type="ARBA" id="ARBA00022679"/>
    </source>
</evidence>
<evidence type="ECO:0000259" key="12">
    <source>
        <dbReference type="Pfam" id="PF13735"/>
    </source>
</evidence>
<dbReference type="EMBL" id="JQ844200">
    <property type="protein sequence ID" value="AGS52534.1"/>
    <property type="molecule type" value="Genomic_DNA"/>
</dbReference>
<dbReference type="Pfam" id="PF01743">
    <property type="entry name" value="PolyA_pol"/>
    <property type="match status" value="1"/>
</dbReference>
<dbReference type="InterPro" id="IPR043519">
    <property type="entry name" value="NT_sf"/>
</dbReference>
<evidence type="ECO:0000313" key="13">
    <source>
        <dbReference type="EMBL" id="AGS52534.1"/>
    </source>
</evidence>
<dbReference type="SUPFAM" id="SSF81301">
    <property type="entry name" value="Nucleotidyltransferase"/>
    <property type="match status" value="1"/>
</dbReference>
<dbReference type="PANTHER" id="PTHR46173">
    <property type="entry name" value="CCA TRNA NUCLEOTIDYLTRANSFERASE 1, MITOCHONDRIAL"/>
    <property type="match status" value="1"/>
</dbReference>
<name>A0A806KHQ9_9BACT</name>
<dbReference type="GO" id="GO:0000166">
    <property type="term" value="F:nucleotide binding"/>
    <property type="evidence" value="ECO:0007669"/>
    <property type="project" value="UniProtKB-KW"/>
</dbReference>
<organism evidence="13">
    <name type="scientific">uncultured bacterium contig00005</name>
    <dbReference type="NCBI Taxonomy" id="1181497"/>
    <lineage>
        <taxon>Bacteria</taxon>
        <taxon>environmental samples</taxon>
    </lineage>
</organism>
<dbReference type="Gene3D" id="3.30.460.10">
    <property type="entry name" value="Beta Polymerase, domain 2"/>
    <property type="match status" value="1"/>
</dbReference>
<dbReference type="InterPro" id="IPR002646">
    <property type="entry name" value="PolA_pol_head_dom"/>
</dbReference>
<dbReference type="InterPro" id="IPR032828">
    <property type="entry name" value="PolyA_RNA-bd"/>
</dbReference>
<keyword evidence="2 9" id="KW-0808">Transferase</keyword>
<feature type="domain" description="tRNA nucleotidyltransferase/poly(A) polymerase RNA and SrmB- binding" evidence="11">
    <location>
        <begin position="172"/>
        <end position="213"/>
    </location>
</feature>
<comment type="cofactor">
    <cofactor evidence="1">
        <name>Mg(2+)</name>
        <dbReference type="ChEBI" id="CHEBI:18420"/>
    </cofactor>
</comment>
<dbReference type="GO" id="GO:0016779">
    <property type="term" value="F:nucleotidyltransferase activity"/>
    <property type="evidence" value="ECO:0007669"/>
    <property type="project" value="UniProtKB-KW"/>
</dbReference>
<dbReference type="GO" id="GO:0046872">
    <property type="term" value="F:metal ion binding"/>
    <property type="evidence" value="ECO:0007669"/>
    <property type="project" value="UniProtKB-KW"/>
</dbReference>
<dbReference type="CDD" id="cd05398">
    <property type="entry name" value="NT_ClassII-CCAase"/>
    <property type="match status" value="1"/>
</dbReference>
<accession>A0A806KHQ9</accession>
<feature type="domain" description="CCA-adding enzyme C-terminal" evidence="12">
    <location>
        <begin position="297"/>
        <end position="438"/>
    </location>
</feature>
<evidence type="ECO:0000256" key="4">
    <source>
        <dbReference type="ARBA" id="ARBA00022695"/>
    </source>
</evidence>
<dbReference type="PANTHER" id="PTHR46173:SF1">
    <property type="entry name" value="CCA TRNA NUCLEOTIDYLTRANSFERASE 1, MITOCHONDRIAL"/>
    <property type="match status" value="1"/>
</dbReference>
<dbReference type="Pfam" id="PF13735">
    <property type="entry name" value="tRNA_NucTran2_2"/>
    <property type="match status" value="1"/>
</dbReference>
<dbReference type="GO" id="GO:0000049">
    <property type="term" value="F:tRNA binding"/>
    <property type="evidence" value="ECO:0007669"/>
    <property type="project" value="TreeGrafter"/>
</dbReference>
<reference evidence="13" key="1">
    <citation type="submission" date="2012-03" db="EMBL/GenBank/DDBJ databases">
        <title>Functional metagenomics reveals considerable lignocellulase gene clusters in the gut microbiome of a wood-feeding higher termite.</title>
        <authorList>
            <person name="Liu N."/>
        </authorList>
    </citation>
    <scope>NUCLEOTIDE SEQUENCE</scope>
</reference>
<keyword evidence="8 9" id="KW-0694">RNA-binding</keyword>
<evidence type="ECO:0000256" key="9">
    <source>
        <dbReference type="RuleBase" id="RU003953"/>
    </source>
</evidence>
<feature type="domain" description="Poly A polymerase head" evidence="10">
    <location>
        <begin position="23"/>
        <end position="145"/>
    </location>
</feature>
<evidence type="ECO:0000259" key="11">
    <source>
        <dbReference type="Pfam" id="PF12627"/>
    </source>
</evidence>
<proteinExistence type="inferred from homology"/>
<keyword evidence="6" id="KW-0547">Nucleotide-binding</keyword>
<evidence type="ECO:0000256" key="8">
    <source>
        <dbReference type="ARBA" id="ARBA00022884"/>
    </source>
</evidence>
<dbReference type="Gene3D" id="1.10.246.80">
    <property type="match status" value="1"/>
</dbReference>
<evidence type="ECO:0000256" key="7">
    <source>
        <dbReference type="ARBA" id="ARBA00022842"/>
    </source>
</evidence>
<dbReference type="AlphaFoldDB" id="A0A806KHQ9"/>
<dbReference type="InterPro" id="IPR032810">
    <property type="entry name" value="CCA-adding_enz_C"/>
</dbReference>
<evidence type="ECO:0000256" key="5">
    <source>
        <dbReference type="ARBA" id="ARBA00022723"/>
    </source>
</evidence>